<dbReference type="EMBL" id="CAUYUJ010005666">
    <property type="protein sequence ID" value="CAK0814509.1"/>
    <property type="molecule type" value="Genomic_DNA"/>
</dbReference>
<sequence>ATGAREHAPARRGPSMEGREGDPAEDGSAKRARKTITLTEEELQARVQAALLDAARRPVPPALQETFTPNDPVHGLMHLPAIVKAVVDTNIFQRMRQIKQLGICHYVYPGAVHTRFFHSIGTAFLALLIKGLRHRQPELGVTDREAVCVLLAALCHDSGGPKSTLAHKAY</sequence>
<dbReference type="PANTHER" id="PTHR11373:SF4">
    <property type="entry name" value="DEOXYNUCLEOSIDE TRIPHOSPHATE TRIPHOSPHOHYDROLASE SAMHD1"/>
    <property type="match status" value="1"/>
</dbReference>
<feature type="region of interest" description="Disordered" evidence="1">
    <location>
        <begin position="1"/>
        <end position="34"/>
    </location>
</feature>
<dbReference type="SUPFAM" id="SSF109604">
    <property type="entry name" value="HD-domain/PDEase-like"/>
    <property type="match status" value="1"/>
</dbReference>
<keyword evidence="3" id="KW-1185">Reference proteome</keyword>
<organism evidence="2 3">
    <name type="scientific">Prorocentrum cordatum</name>
    <dbReference type="NCBI Taxonomy" id="2364126"/>
    <lineage>
        <taxon>Eukaryota</taxon>
        <taxon>Sar</taxon>
        <taxon>Alveolata</taxon>
        <taxon>Dinophyceae</taxon>
        <taxon>Prorocentrales</taxon>
        <taxon>Prorocentraceae</taxon>
        <taxon>Prorocentrum</taxon>
    </lineage>
</organism>
<evidence type="ECO:0008006" key="4">
    <source>
        <dbReference type="Google" id="ProtNLM"/>
    </source>
</evidence>
<dbReference type="InterPro" id="IPR050135">
    <property type="entry name" value="dGTPase-like"/>
</dbReference>
<comment type="caution">
    <text evidence="2">The sequence shown here is derived from an EMBL/GenBank/DDBJ whole genome shotgun (WGS) entry which is preliminary data.</text>
</comment>
<feature type="non-terminal residue" evidence="2">
    <location>
        <position position="1"/>
    </location>
</feature>
<dbReference type="CDD" id="cd00077">
    <property type="entry name" value="HDc"/>
    <property type="match status" value="1"/>
</dbReference>
<name>A0ABN9R7U9_9DINO</name>
<dbReference type="InterPro" id="IPR003607">
    <property type="entry name" value="HD/PDEase_dom"/>
</dbReference>
<evidence type="ECO:0000313" key="3">
    <source>
        <dbReference type="Proteomes" id="UP001189429"/>
    </source>
</evidence>
<reference evidence="2" key="1">
    <citation type="submission" date="2023-10" db="EMBL/GenBank/DDBJ databases">
        <authorList>
            <person name="Chen Y."/>
            <person name="Shah S."/>
            <person name="Dougan E. K."/>
            <person name="Thang M."/>
            <person name="Chan C."/>
        </authorList>
    </citation>
    <scope>NUCLEOTIDE SEQUENCE [LARGE SCALE GENOMIC DNA]</scope>
</reference>
<dbReference type="Proteomes" id="UP001189429">
    <property type="component" value="Unassembled WGS sequence"/>
</dbReference>
<feature type="non-terminal residue" evidence="2">
    <location>
        <position position="170"/>
    </location>
</feature>
<protein>
    <recommendedName>
        <fullName evidence="4">HD/PDEase domain-containing protein</fullName>
    </recommendedName>
</protein>
<dbReference type="Gene3D" id="1.10.3210.10">
    <property type="entry name" value="Hypothetical protein af1432"/>
    <property type="match status" value="1"/>
</dbReference>
<gene>
    <name evidence="2" type="ORF">PCOR1329_LOCUS18092</name>
</gene>
<evidence type="ECO:0000313" key="2">
    <source>
        <dbReference type="EMBL" id="CAK0814509.1"/>
    </source>
</evidence>
<proteinExistence type="predicted"/>
<evidence type="ECO:0000256" key="1">
    <source>
        <dbReference type="SAM" id="MobiDB-lite"/>
    </source>
</evidence>
<dbReference type="PANTHER" id="PTHR11373">
    <property type="entry name" value="DEOXYNUCLEOSIDE TRIPHOSPHATE TRIPHOSPHOHYDROLASE"/>
    <property type="match status" value="1"/>
</dbReference>
<accession>A0ABN9R7U9</accession>